<keyword evidence="2" id="KW-0812">Transmembrane</keyword>
<keyword evidence="2" id="KW-1133">Transmembrane helix</keyword>
<gene>
    <name evidence="5" type="ORF">SAMN04487988_11383</name>
</gene>
<sequence>MSGFINFLQDSNYNGLGFSIISILFYLSIYHFVLYLKNRDNFYLYYSIYAFTNVLILVPIPYNVFLQDVFLAFPDFFIQLDSPLKFASYILFSYFVIEVLHLKNHLPKFVRFFDYFTISGVGIYLILGVIEYFKPDLNILQTFFYFIFLPIYFLVMIYGSVLIFKIEEKVKGYILTGSLFLGVGAILSAILTVGQPAEVIDQNFWVYYIGVLVENLLFTFALAVKQREVYVEKLLYREKLVAKLKENEELREKLNQRLQSELDQKEQQIVTLAADAESERMARVKAHYEREITELHLRSLRSQMNPHFIFNALNSIKVFLIDKDKDRAILYLNRFSKLIRMVLESSRKTKISLGEELEIAKLYQTLESIRFEDGIELKMEIEKDVRLNEIELPPLLLQPFFENAIWHGLMNKAGEKWIKVSLKKEKGVLVLSIRDNGIGRKASQEINSRRTMKKESIGMSLSKDRLELFNRNESVNYRFEIVDHSTPNDTGTEVIFWL</sequence>
<feature type="coiled-coil region" evidence="1">
    <location>
        <begin position="237"/>
        <end position="275"/>
    </location>
</feature>
<feature type="domain" description="Signal transduction histidine kinase internal region" evidence="3">
    <location>
        <begin position="296"/>
        <end position="373"/>
    </location>
</feature>
<feature type="transmembrane region" description="Helical" evidence="2">
    <location>
        <begin position="142"/>
        <end position="164"/>
    </location>
</feature>
<dbReference type="Pfam" id="PF07695">
    <property type="entry name" value="7TMR-DISM_7TM"/>
    <property type="match status" value="1"/>
</dbReference>
<dbReference type="Proteomes" id="UP000199642">
    <property type="component" value="Unassembled WGS sequence"/>
</dbReference>
<dbReference type="EMBL" id="FOPC01000013">
    <property type="protein sequence ID" value="SFH02409.1"/>
    <property type="molecule type" value="Genomic_DNA"/>
</dbReference>
<dbReference type="Gene3D" id="3.30.565.10">
    <property type="entry name" value="Histidine kinase-like ATPase, C-terminal domain"/>
    <property type="match status" value="1"/>
</dbReference>
<evidence type="ECO:0000313" key="5">
    <source>
        <dbReference type="EMBL" id="SFH02409.1"/>
    </source>
</evidence>
<feature type="transmembrane region" description="Helical" evidence="2">
    <location>
        <begin position="16"/>
        <end position="36"/>
    </location>
</feature>
<evidence type="ECO:0000259" key="4">
    <source>
        <dbReference type="Pfam" id="PF07695"/>
    </source>
</evidence>
<dbReference type="GO" id="GO:0016020">
    <property type="term" value="C:membrane"/>
    <property type="evidence" value="ECO:0007669"/>
    <property type="project" value="InterPro"/>
</dbReference>
<dbReference type="AlphaFoldDB" id="A0A1I2WP30"/>
<dbReference type="PANTHER" id="PTHR34220">
    <property type="entry name" value="SENSOR HISTIDINE KINASE YPDA"/>
    <property type="match status" value="1"/>
</dbReference>
<protein>
    <submittedName>
        <fullName evidence="5">Histidine kinase-, DNA gyrase B-, and HSP90-like ATPase</fullName>
    </submittedName>
</protein>
<dbReference type="RefSeq" id="WP_092793572.1">
    <property type="nucleotide sequence ID" value="NZ_FOPC01000013.1"/>
</dbReference>
<dbReference type="SUPFAM" id="SSF55874">
    <property type="entry name" value="ATPase domain of HSP90 chaperone/DNA topoisomerase II/histidine kinase"/>
    <property type="match status" value="1"/>
</dbReference>
<dbReference type="PANTHER" id="PTHR34220:SF7">
    <property type="entry name" value="SENSOR HISTIDINE KINASE YPDA"/>
    <property type="match status" value="1"/>
</dbReference>
<dbReference type="Pfam" id="PF06580">
    <property type="entry name" value="His_kinase"/>
    <property type="match status" value="1"/>
</dbReference>
<accession>A0A1I2WP30</accession>
<dbReference type="InterPro" id="IPR011623">
    <property type="entry name" value="7TMR_DISM_rcpt_extracell_dom1"/>
</dbReference>
<keyword evidence="5" id="KW-0418">Kinase</keyword>
<evidence type="ECO:0000256" key="1">
    <source>
        <dbReference type="SAM" id="Coils"/>
    </source>
</evidence>
<feature type="transmembrane region" description="Helical" evidence="2">
    <location>
        <begin position="82"/>
        <end position="100"/>
    </location>
</feature>
<dbReference type="GO" id="GO:0000155">
    <property type="term" value="F:phosphorelay sensor kinase activity"/>
    <property type="evidence" value="ECO:0007669"/>
    <property type="project" value="InterPro"/>
</dbReference>
<organism evidence="5 6">
    <name type="scientific">Algoriphagus hitonicola</name>
    <dbReference type="NCBI Taxonomy" id="435880"/>
    <lineage>
        <taxon>Bacteria</taxon>
        <taxon>Pseudomonadati</taxon>
        <taxon>Bacteroidota</taxon>
        <taxon>Cytophagia</taxon>
        <taxon>Cytophagales</taxon>
        <taxon>Cyclobacteriaceae</taxon>
        <taxon>Algoriphagus</taxon>
    </lineage>
</organism>
<keyword evidence="2" id="KW-0472">Membrane</keyword>
<feature type="transmembrane region" description="Helical" evidence="2">
    <location>
        <begin position="205"/>
        <end position="224"/>
    </location>
</feature>
<dbReference type="STRING" id="435880.SAMN04487988_11383"/>
<evidence type="ECO:0000313" key="6">
    <source>
        <dbReference type="Proteomes" id="UP000199642"/>
    </source>
</evidence>
<feature type="transmembrane region" description="Helical" evidence="2">
    <location>
        <begin position="43"/>
        <end position="62"/>
    </location>
</feature>
<dbReference type="InterPro" id="IPR050640">
    <property type="entry name" value="Bact_2-comp_sensor_kinase"/>
</dbReference>
<dbReference type="InterPro" id="IPR010559">
    <property type="entry name" value="Sig_transdc_His_kin_internal"/>
</dbReference>
<feature type="domain" description="7TM-DISM receptor extracellular" evidence="4">
    <location>
        <begin position="20"/>
        <end position="223"/>
    </location>
</feature>
<dbReference type="InterPro" id="IPR036890">
    <property type="entry name" value="HATPase_C_sf"/>
</dbReference>
<feature type="transmembrane region" description="Helical" evidence="2">
    <location>
        <begin position="173"/>
        <end position="193"/>
    </location>
</feature>
<evidence type="ECO:0000259" key="3">
    <source>
        <dbReference type="Pfam" id="PF06580"/>
    </source>
</evidence>
<name>A0A1I2WP30_9BACT</name>
<keyword evidence="5" id="KW-0808">Transferase</keyword>
<feature type="transmembrane region" description="Helical" evidence="2">
    <location>
        <begin position="112"/>
        <end position="130"/>
    </location>
</feature>
<reference evidence="6" key="1">
    <citation type="submission" date="2016-10" db="EMBL/GenBank/DDBJ databases">
        <authorList>
            <person name="Varghese N."/>
            <person name="Submissions S."/>
        </authorList>
    </citation>
    <scope>NUCLEOTIDE SEQUENCE [LARGE SCALE GENOMIC DNA]</scope>
    <source>
        <strain evidence="6">DSM 19315</strain>
    </source>
</reference>
<keyword evidence="1" id="KW-0175">Coiled coil</keyword>
<dbReference type="OrthoDB" id="6190788at2"/>
<keyword evidence="6" id="KW-1185">Reference proteome</keyword>
<proteinExistence type="predicted"/>
<evidence type="ECO:0000256" key="2">
    <source>
        <dbReference type="SAM" id="Phobius"/>
    </source>
</evidence>